<dbReference type="RefSeq" id="WP_012777893.1">
    <property type="nucleotide sequence ID" value="NC_012982.1"/>
</dbReference>
<dbReference type="STRING" id="582402.Hbal_0033"/>
<dbReference type="Pfam" id="PF07045">
    <property type="entry name" value="DUF1330"/>
    <property type="match status" value="1"/>
</dbReference>
<evidence type="ECO:0000313" key="3">
    <source>
        <dbReference type="Proteomes" id="UP000002745"/>
    </source>
</evidence>
<feature type="domain" description="DUF1330" evidence="1">
    <location>
        <begin position="47"/>
        <end position="124"/>
    </location>
</feature>
<dbReference type="eggNOG" id="COG5470">
    <property type="taxonomic scope" value="Bacteria"/>
</dbReference>
<dbReference type="HOGENOM" id="CLU_131535_0_0_5"/>
<keyword evidence="3" id="KW-1185">Reference proteome</keyword>
<dbReference type="PANTHER" id="PTHR40257:SF1">
    <property type="entry name" value="DUF1330 DOMAIN-CONTAINING PROTEIN"/>
    <property type="match status" value="1"/>
</dbReference>
<name>C6XKD7_HIRBI</name>
<organism evidence="2 3">
    <name type="scientific">Hirschia baltica (strain ATCC 49814 / DSM 5838 / IFAM 1418)</name>
    <dbReference type="NCBI Taxonomy" id="582402"/>
    <lineage>
        <taxon>Bacteria</taxon>
        <taxon>Pseudomonadati</taxon>
        <taxon>Pseudomonadota</taxon>
        <taxon>Alphaproteobacteria</taxon>
        <taxon>Hyphomonadales</taxon>
        <taxon>Hyphomonadaceae</taxon>
        <taxon>Hirschia</taxon>
    </lineage>
</organism>
<evidence type="ECO:0000259" key="1">
    <source>
        <dbReference type="Pfam" id="PF07045"/>
    </source>
</evidence>
<dbReference type="InterPro" id="IPR011008">
    <property type="entry name" value="Dimeric_a/b-barrel"/>
</dbReference>
<dbReference type="EMBL" id="CP001678">
    <property type="protein sequence ID" value="ACT57735.1"/>
    <property type="molecule type" value="Genomic_DNA"/>
</dbReference>
<dbReference type="SUPFAM" id="SSF54909">
    <property type="entry name" value="Dimeric alpha+beta barrel"/>
    <property type="match status" value="1"/>
</dbReference>
<evidence type="ECO:0000313" key="2">
    <source>
        <dbReference type="EMBL" id="ACT57735.1"/>
    </source>
</evidence>
<proteinExistence type="predicted"/>
<dbReference type="AlphaFoldDB" id="C6XKD7"/>
<gene>
    <name evidence="2" type="ordered locus">Hbal_0033</name>
</gene>
<dbReference type="Gene3D" id="3.30.70.100">
    <property type="match status" value="1"/>
</dbReference>
<dbReference type="OrthoDB" id="8909581at2"/>
<accession>C6XKD7</accession>
<dbReference type="PANTHER" id="PTHR40257">
    <property type="match status" value="1"/>
</dbReference>
<dbReference type="InterPro" id="IPR010753">
    <property type="entry name" value="DUF1330"/>
</dbReference>
<protein>
    <recommendedName>
        <fullName evidence="1">DUF1330 domain-containing protein</fullName>
    </recommendedName>
</protein>
<dbReference type="KEGG" id="hba:Hbal_0033"/>
<dbReference type="Proteomes" id="UP000002745">
    <property type="component" value="Chromosome"/>
</dbReference>
<sequence length="133" mass="14957">MSEPYVVPEKEIFEQLMGMAKDHPVEMINLIKFNAQAKYEDGTVATGAEAYKTYSQNAAKFVEGVGGKVIWSGKPELTFIGPQDENWDLAFVVRYPNGQAFIDMVTNPEYIKVTKHRKAAVETSRLIRTKPAE</sequence>
<reference evidence="3" key="1">
    <citation type="journal article" date="2011" name="J. Bacteriol.">
        <title>Genome sequences of eight morphologically diverse alphaproteobacteria.</title>
        <authorList>
            <consortium name="US DOE Joint Genome Institute"/>
            <person name="Brown P.J."/>
            <person name="Kysela D.T."/>
            <person name="Buechlein A."/>
            <person name="Hemmerich C."/>
            <person name="Brun Y.V."/>
        </authorList>
    </citation>
    <scope>NUCLEOTIDE SEQUENCE [LARGE SCALE GENOMIC DNA]</scope>
    <source>
        <strain evidence="3">ATCC 49814 / DSM 5838 / IFAM 1418</strain>
    </source>
</reference>